<evidence type="ECO:0000313" key="6">
    <source>
        <dbReference type="EMBL" id="EEB07065.1"/>
    </source>
</evidence>
<dbReference type="STRING" id="402676.B6K1N4"/>
<dbReference type="EMBL" id="KE651166">
    <property type="protein sequence ID" value="EEB07065.1"/>
    <property type="molecule type" value="Genomic_DNA"/>
</dbReference>
<name>B6K1N4_SCHJY</name>
<dbReference type="GO" id="GO:0016491">
    <property type="term" value="F:oxidoreductase activity"/>
    <property type="evidence" value="ECO:0007669"/>
    <property type="project" value="UniProtKB-KW"/>
</dbReference>
<comment type="similarity">
    <text evidence="1 4">Belongs to the short-chain dehydrogenases/reductases (SDR) family.</text>
</comment>
<dbReference type="Gene3D" id="3.40.50.720">
    <property type="entry name" value="NAD(P)-binding Rossmann-like Domain"/>
    <property type="match status" value="1"/>
</dbReference>
<evidence type="ECO:0000256" key="4">
    <source>
        <dbReference type="RuleBase" id="RU000363"/>
    </source>
</evidence>
<dbReference type="PANTHER" id="PTHR43976">
    <property type="entry name" value="SHORT CHAIN DEHYDROGENASE"/>
    <property type="match status" value="1"/>
</dbReference>
<dbReference type="HOGENOM" id="CLU_010194_2_9_1"/>
<evidence type="ECO:0000313" key="7">
    <source>
        <dbReference type="Proteomes" id="UP000001744"/>
    </source>
</evidence>
<feature type="signal peptide" evidence="5">
    <location>
        <begin position="1"/>
        <end position="22"/>
    </location>
</feature>
<dbReference type="InterPro" id="IPR020904">
    <property type="entry name" value="Sc_DH/Rdtase_CS"/>
</dbReference>
<evidence type="ECO:0000256" key="2">
    <source>
        <dbReference type="ARBA" id="ARBA00022857"/>
    </source>
</evidence>
<dbReference type="PROSITE" id="PS00061">
    <property type="entry name" value="ADH_SHORT"/>
    <property type="match status" value="1"/>
</dbReference>
<dbReference type="GeneID" id="7052074"/>
<feature type="chain" id="PRO_5002847463" evidence="5">
    <location>
        <begin position="23"/>
        <end position="298"/>
    </location>
</feature>
<accession>B6K1N4</accession>
<dbReference type="OMA" id="GPCNVIR"/>
<gene>
    <name evidence="6" type="ORF">SJAG_02145</name>
</gene>
<dbReference type="RefSeq" id="XP_002173358.1">
    <property type="nucleotide sequence ID" value="XM_002173322.1"/>
</dbReference>
<dbReference type="OrthoDB" id="1274115at2759"/>
<dbReference type="VEuPathDB" id="FungiDB:SJAG_02145"/>
<dbReference type="InterPro" id="IPR051911">
    <property type="entry name" value="SDR_oxidoreductase"/>
</dbReference>
<dbReference type="SUPFAM" id="SSF51735">
    <property type="entry name" value="NAD(P)-binding Rossmann-fold domains"/>
    <property type="match status" value="1"/>
</dbReference>
<dbReference type="AlphaFoldDB" id="B6K1N4"/>
<dbReference type="JaponicusDB" id="SJAG_02145"/>
<dbReference type="eggNOG" id="KOG1205">
    <property type="taxonomic scope" value="Eukaryota"/>
</dbReference>
<dbReference type="CDD" id="cd05374">
    <property type="entry name" value="17beta-HSD-like_SDR_c"/>
    <property type="match status" value="1"/>
</dbReference>
<sequence length="298" mass="32853">MPVASTALVLFVTGCSTGLGLALVKVGVEKGYKVIACSRTPESVNVNGNASNLLKLKVDVTNTKSVESAFQEAIKVFGSVDIVVNNAGYGLVGEFESYTQEEMHKQMDVNFWGSVNVTKKALEIMRPKGFGRILQISSVAGYYPSPALSLYNASKFALEGFSQTVMRELDPSWNIFITVVEPGGMQTEWANKNMSWSKAHPAYTKSTPGGQWREFWKTYHGSEETDPYKAACLLLRLVNQSKPPAKFILGHDSLELIKKQHSDISKEMAQYENLSKQATRDDFDYSNVENLKAALGAN</sequence>
<keyword evidence="2" id="KW-0521">NADP</keyword>
<dbReference type="PRINTS" id="PR00081">
    <property type="entry name" value="GDHRDH"/>
</dbReference>
<dbReference type="Proteomes" id="UP000001744">
    <property type="component" value="Unassembled WGS sequence"/>
</dbReference>
<keyword evidence="7" id="KW-1185">Reference proteome</keyword>
<evidence type="ECO:0000256" key="3">
    <source>
        <dbReference type="ARBA" id="ARBA00023002"/>
    </source>
</evidence>
<keyword evidence="3" id="KW-0560">Oxidoreductase</keyword>
<dbReference type="InterPro" id="IPR036291">
    <property type="entry name" value="NAD(P)-bd_dom_sf"/>
</dbReference>
<dbReference type="PANTHER" id="PTHR43976:SF16">
    <property type="entry name" value="SHORT-CHAIN DEHYDROGENASE_REDUCTASE FAMILY PROTEIN"/>
    <property type="match status" value="1"/>
</dbReference>
<protein>
    <submittedName>
        <fullName evidence="6">Short chain dehydrogenase</fullName>
    </submittedName>
</protein>
<dbReference type="InterPro" id="IPR002347">
    <property type="entry name" value="SDR_fam"/>
</dbReference>
<dbReference type="Pfam" id="PF00106">
    <property type="entry name" value="adh_short"/>
    <property type="match status" value="1"/>
</dbReference>
<organism evidence="6 7">
    <name type="scientific">Schizosaccharomyces japonicus (strain yFS275 / FY16936)</name>
    <name type="common">Fission yeast</name>
    <dbReference type="NCBI Taxonomy" id="402676"/>
    <lineage>
        <taxon>Eukaryota</taxon>
        <taxon>Fungi</taxon>
        <taxon>Dikarya</taxon>
        <taxon>Ascomycota</taxon>
        <taxon>Taphrinomycotina</taxon>
        <taxon>Schizosaccharomycetes</taxon>
        <taxon>Schizosaccharomycetales</taxon>
        <taxon>Schizosaccharomycetaceae</taxon>
        <taxon>Schizosaccharomyces</taxon>
    </lineage>
</organism>
<proteinExistence type="inferred from homology"/>
<keyword evidence="5" id="KW-0732">Signal</keyword>
<evidence type="ECO:0000256" key="1">
    <source>
        <dbReference type="ARBA" id="ARBA00006484"/>
    </source>
</evidence>
<dbReference type="PRINTS" id="PR00080">
    <property type="entry name" value="SDRFAMILY"/>
</dbReference>
<evidence type="ECO:0000256" key="5">
    <source>
        <dbReference type="SAM" id="SignalP"/>
    </source>
</evidence>
<reference evidence="6 7" key="1">
    <citation type="journal article" date="2011" name="Science">
        <title>Comparative functional genomics of the fission yeasts.</title>
        <authorList>
            <person name="Rhind N."/>
            <person name="Chen Z."/>
            <person name="Yassour M."/>
            <person name="Thompson D.A."/>
            <person name="Haas B.J."/>
            <person name="Habib N."/>
            <person name="Wapinski I."/>
            <person name="Roy S."/>
            <person name="Lin M.F."/>
            <person name="Heiman D.I."/>
            <person name="Young S.K."/>
            <person name="Furuya K."/>
            <person name="Guo Y."/>
            <person name="Pidoux A."/>
            <person name="Chen H.M."/>
            <person name="Robbertse B."/>
            <person name="Goldberg J.M."/>
            <person name="Aoki K."/>
            <person name="Bayne E.H."/>
            <person name="Berlin A.M."/>
            <person name="Desjardins C.A."/>
            <person name="Dobbs E."/>
            <person name="Dukaj L."/>
            <person name="Fan L."/>
            <person name="FitzGerald M.G."/>
            <person name="French C."/>
            <person name="Gujja S."/>
            <person name="Hansen K."/>
            <person name="Keifenheim D."/>
            <person name="Levin J.Z."/>
            <person name="Mosher R.A."/>
            <person name="Mueller C.A."/>
            <person name="Pfiffner J."/>
            <person name="Priest M."/>
            <person name="Russ C."/>
            <person name="Smialowska A."/>
            <person name="Swoboda P."/>
            <person name="Sykes S.M."/>
            <person name="Vaughn M."/>
            <person name="Vengrova S."/>
            <person name="Yoder R."/>
            <person name="Zeng Q."/>
            <person name="Allshire R."/>
            <person name="Baulcombe D."/>
            <person name="Birren B.W."/>
            <person name="Brown W."/>
            <person name="Ekwall K."/>
            <person name="Kellis M."/>
            <person name="Leatherwood J."/>
            <person name="Levin H."/>
            <person name="Margalit H."/>
            <person name="Martienssen R."/>
            <person name="Nieduszynski C.A."/>
            <person name="Spatafora J.W."/>
            <person name="Friedman N."/>
            <person name="Dalgaard J.Z."/>
            <person name="Baumann P."/>
            <person name="Niki H."/>
            <person name="Regev A."/>
            <person name="Nusbaum C."/>
        </authorList>
    </citation>
    <scope>NUCLEOTIDE SEQUENCE [LARGE SCALE GENOMIC DNA]</scope>
    <source>
        <strain evidence="7">yFS275 / FY16936</strain>
    </source>
</reference>